<organism evidence="2 3">
    <name type="scientific">Chroococcidiopsis cubana SAG 39.79</name>
    <dbReference type="NCBI Taxonomy" id="388085"/>
    <lineage>
        <taxon>Bacteria</taxon>
        <taxon>Bacillati</taxon>
        <taxon>Cyanobacteriota</taxon>
        <taxon>Cyanophyceae</taxon>
        <taxon>Chroococcidiopsidales</taxon>
        <taxon>Chroococcidiopsidaceae</taxon>
        <taxon>Chroococcidiopsis</taxon>
    </lineage>
</organism>
<dbReference type="AlphaFoldDB" id="A0AB37URJ6"/>
<dbReference type="Gene3D" id="3.40.710.10">
    <property type="entry name" value="DD-peptidase/beta-lactamase superfamily"/>
    <property type="match status" value="1"/>
</dbReference>
<keyword evidence="3" id="KW-1185">Reference proteome</keyword>
<sequence length="85" mass="9212">MDEYIEILRISRSIPGLSIAVVKDGSPLLVKDYGLANVELSVPATKNSIYELASVGKTFAAATMMLVKQNKSRNPPLPLLTCYEG</sequence>
<feature type="domain" description="Beta-lactamase-related" evidence="1">
    <location>
        <begin position="4"/>
        <end position="67"/>
    </location>
</feature>
<evidence type="ECO:0000313" key="2">
    <source>
        <dbReference type="EMBL" id="RUT13874.1"/>
    </source>
</evidence>
<dbReference type="InterPro" id="IPR050491">
    <property type="entry name" value="AmpC-like"/>
</dbReference>
<name>A0AB37URJ6_9CYAN</name>
<dbReference type="RefSeq" id="WP_041462392.1">
    <property type="nucleotide sequence ID" value="NZ_JAVKZF010000002.1"/>
</dbReference>
<evidence type="ECO:0000259" key="1">
    <source>
        <dbReference type="Pfam" id="PF00144"/>
    </source>
</evidence>
<comment type="caution">
    <text evidence="2">The sequence shown here is derived from an EMBL/GenBank/DDBJ whole genome shotgun (WGS) entry which is preliminary data.</text>
</comment>
<dbReference type="Proteomes" id="UP000282574">
    <property type="component" value="Unassembled WGS sequence"/>
</dbReference>
<dbReference type="EMBL" id="RSCK01000004">
    <property type="protein sequence ID" value="RUT13874.1"/>
    <property type="molecule type" value="Genomic_DNA"/>
</dbReference>
<accession>A0AB37URJ6</accession>
<dbReference type="Pfam" id="PF00144">
    <property type="entry name" value="Beta-lactamase"/>
    <property type="match status" value="1"/>
</dbReference>
<dbReference type="PANTHER" id="PTHR46825">
    <property type="entry name" value="D-ALANYL-D-ALANINE-CARBOXYPEPTIDASE/ENDOPEPTIDASE AMPH"/>
    <property type="match status" value="1"/>
</dbReference>
<evidence type="ECO:0000313" key="3">
    <source>
        <dbReference type="Proteomes" id="UP000282574"/>
    </source>
</evidence>
<dbReference type="InterPro" id="IPR012338">
    <property type="entry name" value="Beta-lactam/transpept-like"/>
</dbReference>
<dbReference type="PANTHER" id="PTHR46825:SF9">
    <property type="entry name" value="BETA-LACTAMASE-RELATED DOMAIN-CONTAINING PROTEIN"/>
    <property type="match status" value="1"/>
</dbReference>
<protein>
    <recommendedName>
        <fullName evidence="1">Beta-lactamase-related domain-containing protein</fullName>
    </recommendedName>
</protein>
<reference evidence="2 3" key="1">
    <citation type="journal article" date="2019" name="Genome Biol. Evol.">
        <title>Day and night: Metabolic profiles and evolutionary relationships of six axenic non-marine cyanobacteria.</title>
        <authorList>
            <person name="Will S.E."/>
            <person name="Henke P."/>
            <person name="Boedeker C."/>
            <person name="Huang S."/>
            <person name="Brinkmann H."/>
            <person name="Rohde M."/>
            <person name="Jarek M."/>
            <person name="Friedl T."/>
            <person name="Seufert S."/>
            <person name="Schumacher M."/>
            <person name="Overmann J."/>
            <person name="Neumann-Schaal M."/>
            <person name="Petersen J."/>
        </authorList>
    </citation>
    <scope>NUCLEOTIDE SEQUENCE [LARGE SCALE GENOMIC DNA]</scope>
    <source>
        <strain evidence="2 3">SAG 39.79</strain>
    </source>
</reference>
<proteinExistence type="predicted"/>
<dbReference type="SUPFAM" id="SSF56601">
    <property type="entry name" value="beta-lactamase/transpeptidase-like"/>
    <property type="match status" value="1"/>
</dbReference>
<gene>
    <name evidence="2" type="ORF">DSM107010_07740</name>
</gene>
<dbReference type="InterPro" id="IPR001466">
    <property type="entry name" value="Beta-lactam-related"/>
</dbReference>